<sequence>MERGIEGLRPALRPSHTPASHSRPPLAKAQPVTHWSLLKCTEEQASGLRIPLSVLDDHPRLELAIDG</sequence>
<dbReference type="AlphaFoldDB" id="A0A2P5B3Y0"/>
<reference evidence="3" key="1">
    <citation type="submission" date="2016-06" db="EMBL/GenBank/DDBJ databases">
        <title>Parallel loss of symbiosis genes in relatives of nitrogen-fixing non-legume Parasponia.</title>
        <authorList>
            <person name="Van Velzen R."/>
            <person name="Holmer R."/>
            <person name="Bu F."/>
            <person name="Rutten L."/>
            <person name="Van Zeijl A."/>
            <person name="Liu W."/>
            <person name="Santuari L."/>
            <person name="Cao Q."/>
            <person name="Sharma T."/>
            <person name="Shen D."/>
            <person name="Roswanjaya Y."/>
            <person name="Wardhani T."/>
            <person name="Kalhor M.S."/>
            <person name="Jansen J."/>
            <person name="Van den Hoogen J."/>
            <person name="Gungor B."/>
            <person name="Hartog M."/>
            <person name="Hontelez J."/>
            <person name="Verver J."/>
            <person name="Yang W.-C."/>
            <person name="Schijlen E."/>
            <person name="Repin R."/>
            <person name="Schilthuizen M."/>
            <person name="Schranz E."/>
            <person name="Heidstra R."/>
            <person name="Miyata K."/>
            <person name="Fedorova E."/>
            <person name="Kohlen W."/>
            <person name="Bisseling T."/>
            <person name="Smit S."/>
            <person name="Geurts R."/>
        </authorList>
    </citation>
    <scope>NUCLEOTIDE SEQUENCE [LARGE SCALE GENOMIC DNA]</scope>
    <source>
        <strain evidence="3">cv. RG33-2</strain>
    </source>
</reference>
<dbReference type="Proteomes" id="UP000237000">
    <property type="component" value="Unassembled WGS sequence"/>
</dbReference>
<protein>
    <submittedName>
        <fullName evidence="2">Uncharacterized protein</fullName>
    </submittedName>
</protein>
<accession>A0A2P5B3Y0</accession>
<comment type="caution">
    <text evidence="2">The sequence shown here is derived from an EMBL/GenBank/DDBJ whole genome shotgun (WGS) entry which is preliminary data.</text>
</comment>
<organism evidence="2 3">
    <name type="scientific">Trema orientale</name>
    <name type="common">Charcoal tree</name>
    <name type="synonym">Celtis orientalis</name>
    <dbReference type="NCBI Taxonomy" id="63057"/>
    <lineage>
        <taxon>Eukaryota</taxon>
        <taxon>Viridiplantae</taxon>
        <taxon>Streptophyta</taxon>
        <taxon>Embryophyta</taxon>
        <taxon>Tracheophyta</taxon>
        <taxon>Spermatophyta</taxon>
        <taxon>Magnoliopsida</taxon>
        <taxon>eudicotyledons</taxon>
        <taxon>Gunneridae</taxon>
        <taxon>Pentapetalae</taxon>
        <taxon>rosids</taxon>
        <taxon>fabids</taxon>
        <taxon>Rosales</taxon>
        <taxon>Cannabaceae</taxon>
        <taxon>Trema</taxon>
    </lineage>
</organism>
<evidence type="ECO:0000256" key="1">
    <source>
        <dbReference type="SAM" id="MobiDB-lite"/>
    </source>
</evidence>
<name>A0A2P5B3Y0_TREOI</name>
<dbReference type="EMBL" id="JXTC01000614">
    <property type="protein sequence ID" value="PON43485.1"/>
    <property type="molecule type" value="Genomic_DNA"/>
</dbReference>
<gene>
    <name evidence="2" type="ORF">TorRG33x02_333790</name>
</gene>
<keyword evidence="3" id="KW-1185">Reference proteome</keyword>
<dbReference type="InParanoid" id="A0A2P5B3Y0"/>
<proteinExistence type="predicted"/>
<evidence type="ECO:0000313" key="2">
    <source>
        <dbReference type="EMBL" id="PON43485.1"/>
    </source>
</evidence>
<evidence type="ECO:0000313" key="3">
    <source>
        <dbReference type="Proteomes" id="UP000237000"/>
    </source>
</evidence>
<feature type="region of interest" description="Disordered" evidence="1">
    <location>
        <begin position="1"/>
        <end position="30"/>
    </location>
</feature>